<accession>A0ABN9A863</accession>
<dbReference type="EMBL" id="OX460343">
    <property type="protein sequence ID" value="CAI9181166.1"/>
    <property type="molecule type" value="Genomic_DNA"/>
</dbReference>
<organism evidence="2 3">
    <name type="scientific">Rangifer tarandus platyrhynchus</name>
    <name type="common">Svalbard reindeer</name>
    <dbReference type="NCBI Taxonomy" id="3082113"/>
    <lineage>
        <taxon>Eukaryota</taxon>
        <taxon>Metazoa</taxon>
        <taxon>Chordata</taxon>
        <taxon>Craniata</taxon>
        <taxon>Vertebrata</taxon>
        <taxon>Euteleostomi</taxon>
        <taxon>Mammalia</taxon>
        <taxon>Eutheria</taxon>
        <taxon>Laurasiatheria</taxon>
        <taxon>Artiodactyla</taxon>
        <taxon>Ruminantia</taxon>
        <taxon>Pecora</taxon>
        <taxon>Cervidae</taxon>
        <taxon>Odocoileinae</taxon>
        <taxon>Rangifer</taxon>
    </lineage>
</organism>
<evidence type="ECO:0000256" key="1">
    <source>
        <dbReference type="SAM" id="MobiDB-lite"/>
    </source>
</evidence>
<gene>
    <name evidence="2" type="ORF">MRATA1EN1_LOCUS30128</name>
</gene>
<sequence>MTSLNPWARSASEVEKQKSREKAETGMLGRRGKRQGKRSGNAEKPGLRRTAALGEAGLRGERRRRSAGGSMGKWRRRCRQMSAGRGAGGVACGEAGAGPMESSG</sequence>
<feature type="region of interest" description="Disordered" evidence="1">
    <location>
        <begin position="1"/>
        <end position="104"/>
    </location>
</feature>
<feature type="compositionally biased region" description="Basic and acidic residues" evidence="1">
    <location>
        <begin position="12"/>
        <end position="24"/>
    </location>
</feature>
<evidence type="ECO:0000313" key="3">
    <source>
        <dbReference type="Proteomes" id="UP001176941"/>
    </source>
</evidence>
<proteinExistence type="predicted"/>
<dbReference type="Proteomes" id="UP001176941">
    <property type="component" value="Chromosome X"/>
</dbReference>
<reference evidence="2" key="1">
    <citation type="submission" date="2023-04" db="EMBL/GenBank/DDBJ databases">
        <authorList>
            <consortium name="ELIXIR-Norway"/>
        </authorList>
    </citation>
    <scope>NUCLEOTIDE SEQUENCE [LARGE SCALE GENOMIC DNA]</scope>
</reference>
<protein>
    <submittedName>
        <fullName evidence="2">Uncharacterized protein</fullName>
    </submittedName>
</protein>
<name>A0ABN9A863_RANTA</name>
<keyword evidence="3" id="KW-1185">Reference proteome</keyword>
<evidence type="ECO:0000313" key="2">
    <source>
        <dbReference type="EMBL" id="CAI9181166.1"/>
    </source>
</evidence>